<evidence type="ECO:0000313" key="1">
    <source>
        <dbReference type="EMBL" id="SEH26005.1"/>
    </source>
</evidence>
<keyword evidence="2" id="KW-1185">Reference proteome</keyword>
<gene>
    <name evidence="1" type="ORF">SAMN04244559_00372</name>
</gene>
<sequence length="216" mass="23154">MADSSVSSSSSSALLASTPGGVKSWQKLVNHPESQTRQSATDIGWVKRNDSRLNVVSNINSSDTEQDLKFKVMTSGKLAFTTQSDKAIHVQLMNQNGQMIADSDSKSGKLYDNYQSLLSSELTVQADTYILKVTRDSSVAPKADLNYAVQIKMGDTFVNDYVTRIAAKPKTDTTTAQVSNPVTGLMPAVLAAQNSSGYTFDPAANAAIFDILTSKG</sequence>
<dbReference type="RefSeq" id="WP_074764911.1">
    <property type="nucleotide sequence ID" value="NZ_FNWO01000001.1"/>
</dbReference>
<dbReference type="AlphaFoldDB" id="A0A1H6GW02"/>
<accession>A0A1H6GW02</accession>
<proteinExistence type="predicted"/>
<protein>
    <submittedName>
        <fullName evidence="1">Uncharacterized protein</fullName>
    </submittedName>
</protein>
<dbReference type="EMBL" id="FNWO01000001">
    <property type="protein sequence ID" value="SEH26005.1"/>
    <property type="molecule type" value="Genomic_DNA"/>
</dbReference>
<reference evidence="2" key="1">
    <citation type="submission" date="2016-10" db="EMBL/GenBank/DDBJ databases">
        <authorList>
            <person name="Varghese N."/>
            <person name="Submissions S."/>
        </authorList>
    </citation>
    <scope>NUCLEOTIDE SEQUENCE [LARGE SCALE GENOMIC DNA]</scope>
    <source>
        <strain evidence="2">DSM 13234</strain>
    </source>
</reference>
<organism evidence="1 2">
    <name type="scientific">Magnetospirillum fulvum</name>
    <name type="common">Rhodospirillum fulvum</name>
    <dbReference type="NCBI Taxonomy" id="1082"/>
    <lineage>
        <taxon>Bacteria</taxon>
        <taxon>Pseudomonadati</taxon>
        <taxon>Pseudomonadota</taxon>
        <taxon>Alphaproteobacteria</taxon>
        <taxon>Rhodospirillales</taxon>
        <taxon>Rhodospirillaceae</taxon>
        <taxon>Magnetospirillum</taxon>
    </lineage>
</organism>
<dbReference type="Gene3D" id="2.60.120.380">
    <property type="match status" value="1"/>
</dbReference>
<dbReference type="OrthoDB" id="7345339at2"/>
<name>A0A1H6GW02_MAGFU</name>
<dbReference type="Proteomes" id="UP000182983">
    <property type="component" value="Unassembled WGS sequence"/>
</dbReference>
<evidence type="ECO:0000313" key="2">
    <source>
        <dbReference type="Proteomes" id="UP000182983"/>
    </source>
</evidence>